<accession>A0A7N5K6R8</accession>
<comment type="subcellular location">
    <subcellularLocation>
        <location evidence="1">Membrane</location>
        <topology evidence="1">Single-pass type I membrane protein</topology>
    </subcellularLocation>
</comment>
<dbReference type="PANTHER" id="PTHR13771">
    <property type="entry name" value="INTERCELLULAR ADHESION MOLECULE"/>
    <property type="match status" value="1"/>
</dbReference>
<proteinExistence type="inferred from homology"/>
<dbReference type="GO" id="GO:0005886">
    <property type="term" value="C:plasma membrane"/>
    <property type="evidence" value="ECO:0007669"/>
    <property type="project" value="TreeGrafter"/>
</dbReference>
<keyword evidence="15" id="KW-1185">Reference proteome</keyword>
<dbReference type="InterPro" id="IPR047012">
    <property type="entry name" value="ICAM_VCAM"/>
</dbReference>
<dbReference type="InParanoid" id="A0A7N5K6R8"/>
<dbReference type="InterPro" id="IPR036179">
    <property type="entry name" value="Ig-like_dom_sf"/>
</dbReference>
<keyword evidence="10" id="KW-0325">Glycoprotein</keyword>
<reference evidence="14 15" key="1">
    <citation type="journal article" date="2010" name="Nature">
        <title>The sequence and de novo assembly of the giant panda genome.</title>
        <authorList>
            <person name="Li R."/>
            <person name="Fan W."/>
            <person name="Tian G."/>
            <person name="Zhu H."/>
            <person name="He L."/>
            <person name="Cai J."/>
            <person name="Huang Q."/>
            <person name="Cai Q."/>
            <person name="Li B."/>
            <person name="Bai Y."/>
            <person name="Zhang Z."/>
            <person name="Zhang Y."/>
            <person name="Wang W."/>
            <person name="Li J."/>
            <person name="Wei F."/>
            <person name="Li H."/>
            <person name="Jian M."/>
            <person name="Li J."/>
            <person name="Zhang Z."/>
            <person name="Nielsen R."/>
            <person name="Li D."/>
            <person name="Gu W."/>
            <person name="Yang Z."/>
            <person name="Xuan Z."/>
            <person name="Ryder O.A."/>
            <person name="Leung F.C."/>
            <person name="Zhou Y."/>
            <person name="Cao J."/>
            <person name="Sun X."/>
            <person name="Fu Y."/>
            <person name="Fang X."/>
            <person name="Guo X."/>
            <person name="Wang B."/>
            <person name="Hou R."/>
            <person name="Shen F."/>
            <person name="Mu B."/>
            <person name="Ni P."/>
            <person name="Lin R."/>
            <person name="Qian W."/>
            <person name="Wang G."/>
            <person name="Yu C."/>
            <person name="Nie W."/>
            <person name="Wang J."/>
            <person name="Wu Z."/>
            <person name="Liang H."/>
            <person name="Min J."/>
            <person name="Wu Q."/>
            <person name="Cheng S."/>
            <person name="Ruan J."/>
            <person name="Wang M."/>
            <person name="Shi Z."/>
            <person name="Wen M."/>
            <person name="Liu B."/>
            <person name="Ren X."/>
            <person name="Zheng H."/>
            <person name="Dong D."/>
            <person name="Cook K."/>
            <person name="Shan G."/>
            <person name="Zhang H."/>
            <person name="Kosiol C."/>
            <person name="Xie X."/>
            <person name="Lu Z."/>
            <person name="Zheng H."/>
            <person name="Li Y."/>
            <person name="Steiner C.C."/>
            <person name="Lam T.T."/>
            <person name="Lin S."/>
            <person name="Zhang Q."/>
            <person name="Li G."/>
            <person name="Tian J."/>
            <person name="Gong T."/>
            <person name="Liu H."/>
            <person name="Zhang D."/>
            <person name="Fang L."/>
            <person name="Ye C."/>
            <person name="Zhang J."/>
            <person name="Hu W."/>
            <person name="Xu A."/>
            <person name="Ren Y."/>
            <person name="Zhang G."/>
            <person name="Bruford M.W."/>
            <person name="Li Q."/>
            <person name="Ma L."/>
            <person name="Guo Y."/>
            <person name="An N."/>
            <person name="Hu Y."/>
            <person name="Zheng Y."/>
            <person name="Shi Y."/>
            <person name="Li Z."/>
            <person name="Liu Q."/>
            <person name="Chen Y."/>
            <person name="Zhao J."/>
            <person name="Qu N."/>
            <person name="Zhao S."/>
            <person name="Tian F."/>
            <person name="Wang X."/>
            <person name="Wang H."/>
            <person name="Xu L."/>
            <person name="Liu X."/>
            <person name="Vinar T."/>
            <person name="Wang Y."/>
            <person name="Lam T.W."/>
            <person name="Yiu S.M."/>
            <person name="Liu S."/>
            <person name="Zhang H."/>
            <person name="Li D."/>
            <person name="Huang Y."/>
            <person name="Wang X."/>
            <person name="Yang G."/>
            <person name="Jiang Z."/>
            <person name="Wang J."/>
            <person name="Qin N."/>
            <person name="Li L."/>
            <person name="Li J."/>
            <person name="Bolund L."/>
            <person name="Kristiansen K."/>
            <person name="Wong G.K."/>
            <person name="Olson M."/>
            <person name="Zhang X."/>
            <person name="Li S."/>
            <person name="Yang H."/>
            <person name="Wang J."/>
            <person name="Wang J."/>
        </authorList>
    </citation>
    <scope>NUCLEOTIDE SEQUENCE [LARGE SCALE GENOMIC DNA]</scope>
</reference>
<evidence type="ECO:0000256" key="9">
    <source>
        <dbReference type="ARBA" id="ARBA00023157"/>
    </source>
</evidence>
<comment type="similarity">
    <text evidence="2">Belongs to the immunoglobulin superfamily. ICAM family.</text>
</comment>
<dbReference type="InterPro" id="IPR003987">
    <property type="entry name" value="ICAM_VCAM_N"/>
</dbReference>
<protein>
    <submittedName>
        <fullName evidence="14">Intercellular adhesion molecule 2</fullName>
    </submittedName>
</protein>
<reference evidence="14" key="2">
    <citation type="submission" date="2025-08" db="UniProtKB">
        <authorList>
            <consortium name="Ensembl"/>
        </authorList>
    </citation>
    <scope>IDENTIFICATION</scope>
</reference>
<dbReference type="InterPro" id="IPR013768">
    <property type="entry name" value="ICAM_N"/>
</dbReference>
<sequence length="339" mass="36640">MWSSAHRRLGFRAVALGHHSLTWVHHLPPGGPPLFPVSLWMPLEMSPFGCWGLPTALLALFCCPGSGEGFEVRMYPEQLLVEPGGSKFINCSTSCAQPEAGGLETALTKSLLQSGPQWNQYVVSNISQDTVIYCYFTCSGRQKLKSLNVSVFYPPEQVLLKLQPAWVAAGGSFTAECHVPAVRPLESLTLTLLHGKEALCNKTFTGEKNGTRGATVTHNSTAHREDSRHNFSCHAHLDLRSRGGSILRSVSEPQMLKVYGLQRALDNKSSPPLTPAPSLGHQDPTALPSQTGVSGGGRGRALVPRPPDPPPAVASQPWMMLRGAFTPGQMSGQFKVSVW</sequence>
<dbReference type="PANTHER" id="PTHR13771:SF3">
    <property type="entry name" value="INTERCELLULAR ADHESION MOLECULE 2"/>
    <property type="match status" value="1"/>
</dbReference>
<name>A0A7N5K6R8_AILME</name>
<organism evidence="14 15">
    <name type="scientific">Ailuropoda melanoleuca</name>
    <name type="common">Giant panda</name>
    <dbReference type="NCBI Taxonomy" id="9646"/>
    <lineage>
        <taxon>Eukaryota</taxon>
        <taxon>Metazoa</taxon>
        <taxon>Chordata</taxon>
        <taxon>Craniata</taxon>
        <taxon>Vertebrata</taxon>
        <taxon>Euteleostomi</taxon>
        <taxon>Mammalia</taxon>
        <taxon>Eutheria</taxon>
        <taxon>Laurasiatheria</taxon>
        <taxon>Carnivora</taxon>
        <taxon>Caniformia</taxon>
        <taxon>Ursidae</taxon>
        <taxon>Ailuropoda</taxon>
    </lineage>
</organism>
<evidence type="ECO:0000256" key="2">
    <source>
        <dbReference type="ARBA" id="ARBA00005925"/>
    </source>
</evidence>
<evidence type="ECO:0000256" key="10">
    <source>
        <dbReference type="ARBA" id="ARBA00023180"/>
    </source>
</evidence>
<dbReference type="InterPro" id="IPR013783">
    <property type="entry name" value="Ig-like_fold"/>
</dbReference>
<keyword evidence="8" id="KW-0472">Membrane</keyword>
<evidence type="ECO:0000313" key="15">
    <source>
        <dbReference type="Proteomes" id="UP000008912"/>
    </source>
</evidence>
<dbReference type="Pfam" id="PF03921">
    <property type="entry name" value="ICAM_N"/>
    <property type="match status" value="1"/>
</dbReference>
<evidence type="ECO:0000256" key="11">
    <source>
        <dbReference type="ARBA" id="ARBA00023319"/>
    </source>
</evidence>
<feature type="compositionally biased region" description="Polar residues" evidence="12">
    <location>
        <begin position="208"/>
        <end position="220"/>
    </location>
</feature>
<feature type="region of interest" description="Disordered" evidence="12">
    <location>
        <begin position="208"/>
        <end position="227"/>
    </location>
</feature>
<keyword evidence="3" id="KW-0812">Transmembrane</keyword>
<dbReference type="SUPFAM" id="SSF48726">
    <property type="entry name" value="Immunoglobulin"/>
    <property type="match status" value="2"/>
</dbReference>
<dbReference type="GO" id="GO:0005178">
    <property type="term" value="F:integrin binding"/>
    <property type="evidence" value="ECO:0007669"/>
    <property type="project" value="InterPro"/>
</dbReference>
<evidence type="ECO:0000256" key="7">
    <source>
        <dbReference type="ARBA" id="ARBA00022989"/>
    </source>
</evidence>
<evidence type="ECO:0000259" key="13">
    <source>
        <dbReference type="Pfam" id="PF03921"/>
    </source>
</evidence>
<evidence type="ECO:0000256" key="1">
    <source>
        <dbReference type="ARBA" id="ARBA00004479"/>
    </source>
</evidence>
<evidence type="ECO:0000256" key="4">
    <source>
        <dbReference type="ARBA" id="ARBA00022729"/>
    </source>
</evidence>
<feature type="domain" description="Intercellular adhesion molecule N-terminal" evidence="13">
    <location>
        <begin position="69"/>
        <end position="157"/>
    </location>
</feature>
<dbReference type="Proteomes" id="UP000008912">
    <property type="component" value="Unassembled WGS sequence"/>
</dbReference>
<keyword evidence="7" id="KW-1133">Transmembrane helix</keyword>
<dbReference type="PRINTS" id="PR01472">
    <property type="entry name" value="ICAMVCAM1"/>
</dbReference>
<dbReference type="AlphaFoldDB" id="A0A7N5K6R8"/>
<dbReference type="GeneTree" id="ENSGT00940000161654"/>
<keyword evidence="11" id="KW-0393">Immunoglobulin domain</keyword>
<evidence type="ECO:0000256" key="12">
    <source>
        <dbReference type="SAM" id="MobiDB-lite"/>
    </source>
</evidence>
<evidence type="ECO:0000256" key="3">
    <source>
        <dbReference type="ARBA" id="ARBA00022692"/>
    </source>
</evidence>
<dbReference type="FunFam" id="2.60.40.10:FF:000338">
    <property type="entry name" value="intercellular adhesion molecule 5"/>
    <property type="match status" value="1"/>
</dbReference>
<keyword evidence="5" id="KW-0677">Repeat</keyword>
<evidence type="ECO:0000313" key="14">
    <source>
        <dbReference type="Ensembl" id="ENSAMEP00000035755.1"/>
    </source>
</evidence>
<feature type="region of interest" description="Disordered" evidence="12">
    <location>
        <begin position="266"/>
        <end position="314"/>
    </location>
</feature>
<evidence type="ECO:0000256" key="6">
    <source>
        <dbReference type="ARBA" id="ARBA00022889"/>
    </source>
</evidence>
<reference evidence="14" key="3">
    <citation type="submission" date="2025-09" db="UniProtKB">
        <authorList>
            <consortium name="Ensembl"/>
        </authorList>
    </citation>
    <scope>IDENTIFICATION</scope>
</reference>
<evidence type="ECO:0000256" key="5">
    <source>
        <dbReference type="ARBA" id="ARBA00022737"/>
    </source>
</evidence>
<keyword evidence="6" id="KW-0130">Cell adhesion</keyword>
<keyword evidence="4" id="KW-0732">Signal</keyword>
<dbReference type="Gene3D" id="2.60.40.10">
    <property type="entry name" value="Immunoglobulins"/>
    <property type="match status" value="2"/>
</dbReference>
<keyword evidence="9" id="KW-1015">Disulfide bond</keyword>
<dbReference type="Ensembl" id="ENSAMET00000047142.1">
    <property type="protein sequence ID" value="ENSAMEP00000035755.1"/>
    <property type="gene ID" value="ENSAMEG00000002892.2"/>
</dbReference>
<dbReference type="FunFam" id="2.60.40.10:FF:000194">
    <property type="entry name" value="Intercellular adhesion molecule 1"/>
    <property type="match status" value="1"/>
</dbReference>
<evidence type="ECO:0000256" key="8">
    <source>
        <dbReference type="ARBA" id="ARBA00023136"/>
    </source>
</evidence>
<dbReference type="GO" id="GO:0098609">
    <property type="term" value="P:cell-cell adhesion"/>
    <property type="evidence" value="ECO:0007669"/>
    <property type="project" value="InterPro"/>
</dbReference>
<gene>
    <name evidence="14" type="primary">ICAM2</name>
</gene>